<dbReference type="Pfam" id="PF00385">
    <property type="entry name" value="Chromo"/>
    <property type="match status" value="1"/>
</dbReference>
<dbReference type="Pfam" id="PF05033">
    <property type="entry name" value="Pre-SET"/>
    <property type="match status" value="1"/>
</dbReference>
<dbReference type="SUPFAM" id="SSF82199">
    <property type="entry name" value="SET domain"/>
    <property type="match status" value="1"/>
</dbReference>
<evidence type="ECO:0000313" key="13">
    <source>
        <dbReference type="Proteomes" id="UP000887569"/>
    </source>
</evidence>
<feature type="domain" description="Chromo" evidence="10">
    <location>
        <begin position="296"/>
        <end position="357"/>
    </location>
</feature>
<evidence type="ECO:0000256" key="8">
    <source>
        <dbReference type="ARBA" id="ARBA00023328"/>
    </source>
</evidence>
<dbReference type="InterPro" id="IPR000953">
    <property type="entry name" value="Chromo/chromo_shadow_dom"/>
</dbReference>
<evidence type="ECO:0000256" key="4">
    <source>
        <dbReference type="ARBA" id="ARBA00022679"/>
    </source>
</evidence>
<dbReference type="InterPro" id="IPR046341">
    <property type="entry name" value="SET_dom_sf"/>
</dbReference>
<dbReference type="WBParaSite" id="PgR085_g052_t02">
    <property type="protein sequence ID" value="PgR085_g052_t02"/>
    <property type="gene ID" value="PgR085_g052"/>
</dbReference>
<dbReference type="GO" id="GO:0000775">
    <property type="term" value="C:chromosome, centromeric region"/>
    <property type="evidence" value="ECO:0007669"/>
    <property type="project" value="UniProtKB-SubCell"/>
</dbReference>
<reference evidence="14" key="1">
    <citation type="submission" date="2022-11" db="UniProtKB">
        <authorList>
            <consortium name="WormBaseParasite"/>
        </authorList>
    </citation>
    <scope>IDENTIFICATION</scope>
</reference>
<dbReference type="GO" id="GO:0008270">
    <property type="term" value="F:zinc ion binding"/>
    <property type="evidence" value="ECO:0007669"/>
    <property type="project" value="InterPro"/>
</dbReference>
<accession>A0A915C4H0</accession>
<evidence type="ECO:0000256" key="9">
    <source>
        <dbReference type="SAM" id="MobiDB-lite"/>
    </source>
</evidence>
<keyword evidence="4" id="KW-0808">Transferase</keyword>
<dbReference type="InterPro" id="IPR050973">
    <property type="entry name" value="H3K9_Histone-Lys_N-MTase"/>
</dbReference>
<dbReference type="PANTHER" id="PTHR46223:SF3">
    <property type="entry name" value="HISTONE-LYSINE N-METHYLTRANSFERASE SET-23"/>
    <property type="match status" value="1"/>
</dbReference>
<keyword evidence="6" id="KW-0479">Metal-binding</keyword>
<dbReference type="Gene3D" id="2.170.270.10">
    <property type="entry name" value="SET domain"/>
    <property type="match status" value="1"/>
</dbReference>
<dbReference type="SMART" id="SM00298">
    <property type="entry name" value="CHROMO"/>
    <property type="match status" value="1"/>
</dbReference>
<evidence type="ECO:0000256" key="6">
    <source>
        <dbReference type="ARBA" id="ARBA00022723"/>
    </source>
</evidence>
<sequence>MDRHKQRDLDKENLIDNDVIGYRLRNLTTPFTNHEGRENISEGDAASFKKRGRRNSALQSTASYKRYKRRRFAELLLENPGEIPVEKDSAAFCDDNVIDHGILELEKTVGKRCNTRNCPSLAEKCRSTSMNSISGSSAKNPKKSSVFSEKKVVEVDSRATLLHSDSLSPTKYMYNEKEEYVGSISKRLDLLKSADASNILSVASSIKSKIEVNFCGNAEVVANSCTNSCLQGAVVAVKDVVVNKVVDVCQLKRNSEATAAKKGISKAGVRRKCAKVDSSDDEKEPDISFGYEDGMYEVEHIIARRICKKSGRYQYYIKWVGWPYRTSSWETASQFGEMREVKSQFYDRKRALNVVMERPERCVWECHLHQLRSLARWENSINAILRKEGREILYIYNDVDEECSRKNFTYITRNKYPPELERLLRRVKRSNACKCGQNCGSGAECCPARGRTKFFYTKRGSVKMDFYSNEKSENSEMIIECSDECGCDDSCPTKVVQRGRRYKVAIVRRKRCGWGVVALTNIPPNTFVVEYVGEVLTVEDAASRKDSTYHFELDGSGVTKYVIDAKYYGNEAAFINHSCDPNLDAICVQIERADPSLHRIALFSSRRIARGEELTLNYFCGQQYEKHGNAKKKSDKGRKCFCGAANCMKYWPVRSVNSSSGKLKL</sequence>
<dbReference type="InterPro" id="IPR023780">
    <property type="entry name" value="Chromo_domain"/>
</dbReference>
<dbReference type="InterPro" id="IPR007728">
    <property type="entry name" value="Pre-SET_dom"/>
</dbReference>
<evidence type="ECO:0000256" key="1">
    <source>
        <dbReference type="ARBA" id="ARBA00004584"/>
    </source>
</evidence>
<keyword evidence="8" id="KW-0137">Centromere</keyword>
<keyword evidence="7" id="KW-0862">Zinc</keyword>
<keyword evidence="3" id="KW-0489">Methyltransferase</keyword>
<dbReference type="GO" id="GO:0005634">
    <property type="term" value="C:nucleus"/>
    <property type="evidence" value="ECO:0007669"/>
    <property type="project" value="InterPro"/>
</dbReference>
<evidence type="ECO:0000259" key="10">
    <source>
        <dbReference type="PROSITE" id="PS50013"/>
    </source>
</evidence>
<dbReference type="PANTHER" id="PTHR46223">
    <property type="entry name" value="HISTONE-LYSINE N-METHYLTRANSFERASE SUV39H"/>
    <property type="match status" value="1"/>
</dbReference>
<dbReference type="GO" id="GO:0042054">
    <property type="term" value="F:histone methyltransferase activity"/>
    <property type="evidence" value="ECO:0007669"/>
    <property type="project" value="InterPro"/>
</dbReference>
<dbReference type="PROSITE" id="PS50280">
    <property type="entry name" value="SET"/>
    <property type="match status" value="1"/>
</dbReference>
<dbReference type="SMART" id="SM00317">
    <property type="entry name" value="SET"/>
    <property type="match status" value="1"/>
</dbReference>
<dbReference type="PROSITE" id="PS50867">
    <property type="entry name" value="PRE_SET"/>
    <property type="match status" value="1"/>
</dbReference>
<dbReference type="CDD" id="cd00024">
    <property type="entry name" value="CD_CSD"/>
    <property type="match status" value="1"/>
</dbReference>
<dbReference type="InterPro" id="IPR001214">
    <property type="entry name" value="SET_dom"/>
</dbReference>
<evidence type="ECO:0000256" key="2">
    <source>
        <dbReference type="ARBA" id="ARBA00022454"/>
    </source>
</evidence>
<dbReference type="InterPro" id="IPR016197">
    <property type="entry name" value="Chromo-like_dom_sf"/>
</dbReference>
<evidence type="ECO:0000259" key="11">
    <source>
        <dbReference type="PROSITE" id="PS50280"/>
    </source>
</evidence>
<keyword evidence="2" id="KW-0158">Chromosome</keyword>
<feature type="region of interest" description="Disordered" evidence="9">
    <location>
        <begin position="33"/>
        <end position="59"/>
    </location>
</feature>
<feature type="domain" description="SET" evidence="11">
    <location>
        <begin position="502"/>
        <end position="619"/>
    </location>
</feature>
<evidence type="ECO:0000313" key="14">
    <source>
        <dbReference type="WBParaSite" id="PgR085_g052_t02"/>
    </source>
</evidence>
<evidence type="ECO:0000256" key="5">
    <source>
        <dbReference type="ARBA" id="ARBA00022691"/>
    </source>
</evidence>
<name>A0A915C4H0_PARUN</name>
<dbReference type="AlphaFoldDB" id="A0A915C4H0"/>
<dbReference type="SUPFAM" id="SSF54160">
    <property type="entry name" value="Chromo domain-like"/>
    <property type="match status" value="1"/>
</dbReference>
<dbReference type="PROSITE" id="PS50013">
    <property type="entry name" value="CHROMO_2"/>
    <property type="match status" value="1"/>
</dbReference>
<organism evidence="13 14">
    <name type="scientific">Parascaris univalens</name>
    <name type="common">Nematode worm</name>
    <dbReference type="NCBI Taxonomy" id="6257"/>
    <lineage>
        <taxon>Eukaryota</taxon>
        <taxon>Metazoa</taxon>
        <taxon>Ecdysozoa</taxon>
        <taxon>Nematoda</taxon>
        <taxon>Chromadorea</taxon>
        <taxon>Rhabditida</taxon>
        <taxon>Spirurina</taxon>
        <taxon>Ascaridomorpha</taxon>
        <taxon>Ascaridoidea</taxon>
        <taxon>Ascarididae</taxon>
        <taxon>Parascaris</taxon>
    </lineage>
</organism>
<dbReference type="Pfam" id="PF00856">
    <property type="entry name" value="SET"/>
    <property type="match status" value="1"/>
</dbReference>
<dbReference type="GO" id="GO:0032259">
    <property type="term" value="P:methylation"/>
    <property type="evidence" value="ECO:0007669"/>
    <property type="project" value="UniProtKB-KW"/>
</dbReference>
<keyword evidence="5" id="KW-0949">S-adenosyl-L-methionine</keyword>
<evidence type="ECO:0000256" key="7">
    <source>
        <dbReference type="ARBA" id="ARBA00022833"/>
    </source>
</evidence>
<comment type="subcellular location">
    <subcellularLocation>
        <location evidence="1">Chromosome</location>
        <location evidence="1">Centromere</location>
    </subcellularLocation>
</comment>
<keyword evidence="13" id="KW-1185">Reference proteome</keyword>
<evidence type="ECO:0000259" key="12">
    <source>
        <dbReference type="PROSITE" id="PS50867"/>
    </source>
</evidence>
<evidence type="ECO:0000256" key="3">
    <source>
        <dbReference type="ARBA" id="ARBA00022603"/>
    </source>
</evidence>
<dbReference type="Gene3D" id="2.40.50.40">
    <property type="match status" value="1"/>
</dbReference>
<dbReference type="Proteomes" id="UP000887569">
    <property type="component" value="Unplaced"/>
</dbReference>
<proteinExistence type="predicted"/>
<protein>
    <submittedName>
        <fullName evidence="14">Histone-lysine N-methyltransferase</fullName>
    </submittedName>
</protein>
<feature type="domain" description="Pre-SET" evidence="12">
    <location>
        <begin position="431"/>
        <end position="499"/>
    </location>
</feature>